<evidence type="ECO:0000313" key="3">
    <source>
        <dbReference type="Proteomes" id="UP000179467"/>
    </source>
</evidence>
<dbReference type="OrthoDB" id="7509511at2"/>
<feature type="region of interest" description="Disordered" evidence="1">
    <location>
        <begin position="85"/>
        <end position="121"/>
    </location>
</feature>
<dbReference type="RefSeq" id="WP_070934653.1">
    <property type="nucleotide sequence ID" value="NZ_MIPT01000001.1"/>
</dbReference>
<organism evidence="2 3">
    <name type="scientific">Edaphosphingomonas haloaromaticamans</name>
    <dbReference type="NCBI Taxonomy" id="653954"/>
    <lineage>
        <taxon>Bacteria</taxon>
        <taxon>Pseudomonadati</taxon>
        <taxon>Pseudomonadota</taxon>
        <taxon>Alphaproteobacteria</taxon>
        <taxon>Sphingomonadales</taxon>
        <taxon>Rhizorhabdaceae</taxon>
        <taxon>Edaphosphingomonas</taxon>
    </lineage>
</organism>
<keyword evidence="3" id="KW-1185">Reference proteome</keyword>
<accession>A0A1S1HIF5</accession>
<protein>
    <submittedName>
        <fullName evidence="2">Uncharacterized protein</fullName>
    </submittedName>
</protein>
<evidence type="ECO:0000313" key="2">
    <source>
        <dbReference type="EMBL" id="OHT21622.1"/>
    </source>
</evidence>
<name>A0A1S1HIF5_9SPHN</name>
<gene>
    <name evidence="2" type="ORF">BHE75_03633</name>
</gene>
<sequence length="133" mass="14514">MTHITENGWTLRYTIGRELVSAVETGDTVHLPAGRGDLIVIGGRAPRRVNDPGCVIVRSSVTQSGGETEARPGALGMVWISPAGGWSETPASEKSPPYNAEAVQQQIERDRRRHPISKKEERLIHALLKGRGR</sequence>
<proteinExistence type="predicted"/>
<evidence type="ECO:0000256" key="1">
    <source>
        <dbReference type="SAM" id="MobiDB-lite"/>
    </source>
</evidence>
<comment type="caution">
    <text evidence="2">The sequence shown here is derived from an EMBL/GenBank/DDBJ whole genome shotgun (WGS) entry which is preliminary data.</text>
</comment>
<dbReference type="EMBL" id="MIPT01000001">
    <property type="protein sequence ID" value="OHT21622.1"/>
    <property type="molecule type" value="Genomic_DNA"/>
</dbReference>
<reference evidence="2 3" key="1">
    <citation type="submission" date="2016-09" db="EMBL/GenBank/DDBJ databases">
        <title>Metabolic pathway, cell adaptation mechanisms and a novel monoxygenase revealed through proteogenomic-transcription analysis of a Sphingomonas haloaromaticamans strain degrading the fungicide ortho-phenylphenol.</title>
        <authorList>
            <person name="Perruchon C."/>
            <person name="Papadopoulou E.S."/>
            <person name="Rousidou C."/>
            <person name="Vasileiadis S."/>
            <person name="Tanou G."/>
            <person name="Amoutzias G."/>
            <person name="Molassiotis A."/>
            <person name="Karpouzas D.G."/>
        </authorList>
    </citation>
    <scope>NUCLEOTIDE SEQUENCE [LARGE SCALE GENOMIC DNA]</scope>
    <source>
        <strain evidence="2 3">P3</strain>
    </source>
</reference>
<dbReference type="Proteomes" id="UP000179467">
    <property type="component" value="Unassembled WGS sequence"/>
</dbReference>
<dbReference type="AlphaFoldDB" id="A0A1S1HIF5"/>